<protein>
    <submittedName>
        <fullName evidence="1">Uncharacterized protein</fullName>
    </submittedName>
</protein>
<proteinExistence type="predicted"/>
<reference evidence="1 2" key="1">
    <citation type="submission" date="2017-05" db="EMBL/GenBank/DDBJ databases">
        <authorList>
            <person name="Varghese N."/>
            <person name="Submissions S."/>
        </authorList>
    </citation>
    <scope>NUCLEOTIDE SEQUENCE [LARGE SCALE GENOMIC DNA]</scope>
    <source>
        <strain evidence="1 2">DSM 45474</strain>
    </source>
</reference>
<dbReference type="Proteomes" id="UP000315636">
    <property type="component" value="Unassembled WGS sequence"/>
</dbReference>
<name>A0A521BTJ5_9BACL</name>
<gene>
    <name evidence="1" type="ORF">SAMN06264849_102406</name>
</gene>
<dbReference type="RefSeq" id="WP_142504682.1">
    <property type="nucleotide sequence ID" value="NZ_FXTI01000002.1"/>
</dbReference>
<evidence type="ECO:0000313" key="2">
    <source>
        <dbReference type="Proteomes" id="UP000315636"/>
    </source>
</evidence>
<sequence length="167" mass="19537">MEKFEEWEDALDKIDWSDVLDEVDGQLLENLANELRFRTYEALKVSSLHLGDGYHITHLANGKWAFWNEQNYVREDIRFFDTEQHFLHFALQLFRLNETKAKELVQLLQKTPQLKICVVCNHHFNPNDPARKDLGIEGIYVDEEKSEGECCSPQCAVEAVLHEMKDA</sequence>
<keyword evidence="2" id="KW-1185">Reference proteome</keyword>
<dbReference type="EMBL" id="FXTI01000002">
    <property type="protein sequence ID" value="SMO50477.1"/>
    <property type="molecule type" value="Genomic_DNA"/>
</dbReference>
<dbReference type="AlphaFoldDB" id="A0A521BTJ5"/>
<dbReference type="OrthoDB" id="2988504at2"/>
<organism evidence="1 2">
    <name type="scientific">Melghirimyces algeriensis</name>
    <dbReference type="NCBI Taxonomy" id="910412"/>
    <lineage>
        <taxon>Bacteria</taxon>
        <taxon>Bacillati</taxon>
        <taxon>Bacillota</taxon>
        <taxon>Bacilli</taxon>
        <taxon>Bacillales</taxon>
        <taxon>Thermoactinomycetaceae</taxon>
        <taxon>Melghirimyces</taxon>
    </lineage>
</organism>
<accession>A0A521BTJ5</accession>
<evidence type="ECO:0000313" key="1">
    <source>
        <dbReference type="EMBL" id="SMO50477.1"/>
    </source>
</evidence>